<feature type="transmembrane region" description="Helical" evidence="1">
    <location>
        <begin position="12"/>
        <end position="32"/>
    </location>
</feature>
<dbReference type="Proteomes" id="UP000065511">
    <property type="component" value="Chromosome"/>
</dbReference>
<dbReference type="InterPro" id="IPR012340">
    <property type="entry name" value="NA-bd_OB-fold"/>
</dbReference>
<keyword evidence="1" id="KW-0472">Membrane</keyword>
<dbReference type="KEGG" id="ess:ATZ33_02965"/>
<protein>
    <recommendedName>
        <fullName evidence="2">Membrane protein NfeD2 N-terminal transmembrane domain-containing protein</fullName>
    </recommendedName>
</protein>
<keyword evidence="1" id="KW-1133">Transmembrane helix</keyword>
<reference evidence="3 5" key="2">
    <citation type="submission" date="2015-12" db="EMBL/GenBank/DDBJ databases">
        <authorList>
            <person name="Lauer A."/>
            <person name="Humrighouse B."/>
            <person name="Loparev V."/>
            <person name="Shewmaker P.L."/>
            <person name="Whitney A.M."/>
            <person name="McLaughlin R.W."/>
        </authorList>
    </citation>
    <scope>NUCLEOTIDE SEQUENCE [LARGE SCALE GENOMIC DNA]</scope>
    <source>
        <strain evidence="3 5">LMG 23085</strain>
    </source>
</reference>
<dbReference type="AlphaFoldDB" id="A0A0S3K7Y4"/>
<evidence type="ECO:0000313" key="5">
    <source>
        <dbReference type="Proteomes" id="UP000065511"/>
    </source>
</evidence>
<proteinExistence type="predicted"/>
<dbReference type="InterPro" id="IPR058653">
    <property type="entry name" value="NfeD2_TM"/>
</dbReference>
<dbReference type="EMBL" id="CP013614">
    <property type="protein sequence ID" value="ALS00372.1"/>
    <property type="molecule type" value="Genomic_DNA"/>
</dbReference>
<reference evidence="4 6" key="1">
    <citation type="submission" date="2014-12" db="EMBL/GenBank/DDBJ databases">
        <title>Draft genome sequences of 29 type strains of Enterococci.</title>
        <authorList>
            <person name="Zhong Z."/>
            <person name="Sun Z."/>
            <person name="Liu W."/>
            <person name="Zhang W."/>
            <person name="Zhang H."/>
        </authorList>
    </citation>
    <scope>NUCLEOTIDE SEQUENCE [LARGE SCALE GENOMIC DNA]</scope>
    <source>
        <strain evidence="4 6">DSM 22801</strain>
    </source>
</reference>
<dbReference type="EMBL" id="JXLC01000002">
    <property type="protein sequence ID" value="OJG93368.1"/>
    <property type="molecule type" value="Genomic_DNA"/>
</dbReference>
<evidence type="ECO:0000313" key="4">
    <source>
        <dbReference type="EMBL" id="OJG93368.1"/>
    </source>
</evidence>
<evidence type="ECO:0000313" key="6">
    <source>
        <dbReference type="Proteomes" id="UP000183039"/>
    </source>
</evidence>
<name>A0A0S3K7Y4_9ENTE</name>
<dbReference type="Gene3D" id="2.40.50.140">
    <property type="entry name" value="Nucleic acid-binding proteins"/>
    <property type="match status" value="1"/>
</dbReference>
<feature type="domain" description="Membrane protein NfeD2 N-terminal transmembrane" evidence="2">
    <location>
        <begin position="6"/>
        <end position="96"/>
    </location>
</feature>
<keyword evidence="5" id="KW-1185">Reference proteome</keyword>
<dbReference type="Pfam" id="PF25842">
    <property type="entry name" value="NfeD_TM"/>
    <property type="match status" value="1"/>
</dbReference>
<dbReference type="Proteomes" id="UP000183039">
    <property type="component" value="Unassembled WGS sequence"/>
</dbReference>
<evidence type="ECO:0000256" key="1">
    <source>
        <dbReference type="SAM" id="Phobius"/>
    </source>
</evidence>
<dbReference type="OrthoDB" id="1683445at2"/>
<keyword evidence="1" id="KW-0812">Transmembrane</keyword>
<evidence type="ECO:0000259" key="2">
    <source>
        <dbReference type="Pfam" id="PF25842"/>
    </source>
</evidence>
<organism evidence="4 6">
    <name type="scientific">Enterococcus silesiacus</name>
    <dbReference type="NCBI Taxonomy" id="332949"/>
    <lineage>
        <taxon>Bacteria</taxon>
        <taxon>Bacillati</taxon>
        <taxon>Bacillota</taxon>
        <taxon>Bacilli</taxon>
        <taxon>Lactobacillales</taxon>
        <taxon>Enterococcaceae</taxon>
        <taxon>Enterococcus</taxon>
    </lineage>
</organism>
<sequence length="174" mass="19079">MIQGIPLETIYLYTLIVCAGIAVLLVIFGDVFDFDGPIDPMLAVPWLAFTSLFGYLGERLLGWNHLMLFLVSGAIASILVFLLNFYVLMPMKNAESTISISEKDMEGNTATVVTPIPVGGMGEIQLKSVTGSISRPAAFYAPQEQTIERGAQVLIIEIRERVCYVVPYEGSLQL</sequence>
<evidence type="ECO:0000313" key="3">
    <source>
        <dbReference type="EMBL" id="ALS00372.1"/>
    </source>
</evidence>
<accession>A0A0S3K7Y4</accession>
<dbReference type="RefSeq" id="WP_071876441.1">
    <property type="nucleotide sequence ID" value="NZ_JXLC01000002.1"/>
</dbReference>
<feature type="transmembrane region" description="Helical" evidence="1">
    <location>
        <begin position="68"/>
        <end position="89"/>
    </location>
</feature>
<gene>
    <name evidence="3" type="ORF">ATZ33_02965</name>
    <name evidence="4" type="ORF">RV15_GL001400</name>
</gene>